<accession>A0A2U1JIR4</accession>
<organism evidence="1 2">
    <name type="scientific">Flavobacterium psychrotolerans</name>
    <dbReference type="NCBI Taxonomy" id="2169410"/>
    <lineage>
        <taxon>Bacteria</taxon>
        <taxon>Pseudomonadati</taxon>
        <taxon>Bacteroidota</taxon>
        <taxon>Flavobacteriia</taxon>
        <taxon>Flavobacteriales</taxon>
        <taxon>Flavobacteriaceae</taxon>
        <taxon>Flavobacterium</taxon>
    </lineage>
</organism>
<dbReference type="AlphaFoldDB" id="A0A2U1JIR4"/>
<dbReference type="Proteomes" id="UP000245449">
    <property type="component" value="Unassembled WGS sequence"/>
</dbReference>
<name>A0A2U1JIR4_9FLAO</name>
<evidence type="ECO:0000313" key="2">
    <source>
        <dbReference type="Proteomes" id="UP000245449"/>
    </source>
</evidence>
<protein>
    <recommendedName>
        <fullName evidence="3">Carboxypeptidase-like regulatory domain-containing protein</fullName>
    </recommendedName>
</protein>
<keyword evidence="2" id="KW-1185">Reference proteome</keyword>
<evidence type="ECO:0000313" key="1">
    <source>
        <dbReference type="EMBL" id="PWA05032.1"/>
    </source>
</evidence>
<gene>
    <name evidence="1" type="ORF">DB895_08335</name>
</gene>
<sequence>MKKFIVLLFLVFYSKTSSQSAEKSIVLKDIDSNLPIEDATVLIIKTKQILLSNSEGTVSFVLKGASNIQISHSSYLGVILRSTTIKENSTVIYLKSSVHDLDEIILTKKHPQKILKSLVENSIKKLTVPARLKVYSREFFKLNGVCTYYNDGLLNFQIDNRSKNFNSDILVEQNRCYGLIDNDISNELLGYNLNDIMENYYNFKYLNPLLEPDAKKEYEFLIKAYSANENYYLMTVNPIDGAKGLLDDFNIIYDNEKKIIIEVSSDVSASTIAGLKEKTTLGSKNIYKSLFKTIYRFDDTNYYLVSSREEIGFERIDNKKSTDIEVKNYFVTTGFSDQNFSFNENEVFKDKTLFNKKNVILSPYWNVSGLTFTDEEQEIINKIEMNH</sequence>
<dbReference type="OrthoDB" id="1307311at2"/>
<proteinExistence type="predicted"/>
<dbReference type="RefSeq" id="WP_116724906.1">
    <property type="nucleotide sequence ID" value="NZ_QCZI01000009.1"/>
</dbReference>
<reference evidence="1 2" key="1">
    <citation type="submission" date="2018-04" db="EMBL/GenBank/DDBJ databases">
        <title>Flavobacterium sp. nov., isolated from glacier ice.</title>
        <authorList>
            <person name="Liu Q."/>
            <person name="Xin Y.-H."/>
        </authorList>
    </citation>
    <scope>NUCLEOTIDE SEQUENCE [LARGE SCALE GENOMIC DNA]</scope>
    <source>
        <strain evidence="1 2">RB1R5</strain>
    </source>
</reference>
<comment type="caution">
    <text evidence="1">The sequence shown here is derived from an EMBL/GenBank/DDBJ whole genome shotgun (WGS) entry which is preliminary data.</text>
</comment>
<evidence type="ECO:0008006" key="3">
    <source>
        <dbReference type="Google" id="ProtNLM"/>
    </source>
</evidence>
<dbReference type="EMBL" id="QCZI01000009">
    <property type="protein sequence ID" value="PWA05032.1"/>
    <property type="molecule type" value="Genomic_DNA"/>
</dbReference>